<dbReference type="CDD" id="cd00038">
    <property type="entry name" value="CAP_ED"/>
    <property type="match status" value="1"/>
</dbReference>
<dbReference type="RefSeq" id="WP_236586045.1">
    <property type="nucleotide sequence ID" value="NZ_JBPFPW010000016.1"/>
</dbReference>
<name>A0A562N0X7_9SPHI</name>
<dbReference type="InterPro" id="IPR000595">
    <property type="entry name" value="cNMP-bd_dom"/>
</dbReference>
<evidence type="ECO:0000313" key="3">
    <source>
        <dbReference type="Proteomes" id="UP000315908"/>
    </source>
</evidence>
<accession>A0A562N0X7</accession>
<comment type="caution">
    <text evidence="2">The sequence shown here is derived from an EMBL/GenBank/DDBJ whole genome shotgun (WGS) entry which is preliminary data.</text>
</comment>
<dbReference type="GeneID" id="97183622"/>
<sequence>MHAKFIQLIKQHCQLSEAEIDLCKNYMEPVRYAKHQIIEEEGKVPAYLYFVVSGFVRLFIITIKATN</sequence>
<protein>
    <recommendedName>
        <fullName evidence="4">Cyclic nucleotide-binding domain-containing protein</fullName>
    </recommendedName>
</protein>
<organism evidence="2 3">
    <name type="scientific">Sphingobacterium siyangense</name>
    <dbReference type="NCBI Taxonomy" id="459529"/>
    <lineage>
        <taxon>Bacteria</taxon>
        <taxon>Pseudomonadati</taxon>
        <taxon>Bacteroidota</taxon>
        <taxon>Sphingobacteriia</taxon>
        <taxon>Sphingobacteriales</taxon>
        <taxon>Sphingobacteriaceae</taxon>
        <taxon>Sphingobacterium</taxon>
    </lineage>
</organism>
<proteinExistence type="predicted"/>
<feature type="transmembrane region" description="Helical" evidence="1">
    <location>
        <begin position="46"/>
        <end position="63"/>
    </location>
</feature>
<dbReference type="InterPro" id="IPR018490">
    <property type="entry name" value="cNMP-bd_dom_sf"/>
</dbReference>
<reference evidence="2 3" key="1">
    <citation type="journal article" date="2015" name="Stand. Genomic Sci.">
        <title>Genomic Encyclopedia of Bacterial and Archaeal Type Strains, Phase III: the genomes of soil and plant-associated and newly described type strains.</title>
        <authorList>
            <person name="Whitman W.B."/>
            <person name="Woyke T."/>
            <person name="Klenk H.P."/>
            <person name="Zhou Y."/>
            <person name="Lilburn T.G."/>
            <person name="Beck B.J."/>
            <person name="De Vos P."/>
            <person name="Vandamme P."/>
            <person name="Eisen J.A."/>
            <person name="Garrity G."/>
            <person name="Hugenholtz P."/>
            <person name="Kyrpides N.C."/>
        </authorList>
    </citation>
    <scope>NUCLEOTIDE SEQUENCE [LARGE SCALE GENOMIC DNA]</scope>
    <source>
        <strain evidence="2 3">CGMCC 1.6855</strain>
    </source>
</reference>
<evidence type="ECO:0000313" key="2">
    <source>
        <dbReference type="EMBL" id="TWI25793.1"/>
    </source>
</evidence>
<dbReference type="SUPFAM" id="SSF51206">
    <property type="entry name" value="cAMP-binding domain-like"/>
    <property type="match status" value="1"/>
</dbReference>
<keyword evidence="1" id="KW-0472">Membrane</keyword>
<keyword evidence="1" id="KW-1133">Transmembrane helix</keyword>
<dbReference type="InterPro" id="IPR014710">
    <property type="entry name" value="RmlC-like_jellyroll"/>
</dbReference>
<dbReference type="AlphaFoldDB" id="A0A562N0X7"/>
<keyword evidence="1" id="KW-0812">Transmembrane</keyword>
<gene>
    <name evidence="2" type="ORF">IQ31_00365</name>
</gene>
<dbReference type="EMBL" id="VLKR01000001">
    <property type="protein sequence ID" value="TWI25793.1"/>
    <property type="molecule type" value="Genomic_DNA"/>
</dbReference>
<dbReference type="Gene3D" id="2.60.120.10">
    <property type="entry name" value="Jelly Rolls"/>
    <property type="match status" value="1"/>
</dbReference>
<dbReference type="Proteomes" id="UP000315908">
    <property type="component" value="Unassembled WGS sequence"/>
</dbReference>
<evidence type="ECO:0008006" key="4">
    <source>
        <dbReference type="Google" id="ProtNLM"/>
    </source>
</evidence>
<evidence type="ECO:0000256" key="1">
    <source>
        <dbReference type="SAM" id="Phobius"/>
    </source>
</evidence>